<evidence type="ECO:0000313" key="2">
    <source>
        <dbReference type="Proteomes" id="UP000190023"/>
    </source>
</evidence>
<accession>A0A1T0AXJ0</accession>
<reference evidence="1 2" key="1">
    <citation type="submission" date="2017-02" db="EMBL/GenBank/DDBJ databases">
        <title>Draft genome sequence of Haemophilus felis CCUG 31170 type strain.</title>
        <authorList>
            <person name="Engstrom-Jakobsson H."/>
            <person name="Salva-Serra F."/>
            <person name="Thorell K."/>
            <person name="Gonzales-Siles L."/>
            <person name="Karlsson R."/>
            <person name="Boulund F."/>
            <person name="Engstrand L."/>
            <person name="Kristiansson E."/>
            <person name="Moore E."/>
        </authorList>
    </citation>
    <scope>NUCLEOTIDE SEQUENCE [LARGE SCALE GENOMIC DNA]</scope>
    <source>
        <strain evidence="1 2">CCUG 31170</strain>
    </source>
</reference>
<name>A0A1T0AXJ0_9PAST</name>
<dbReference type="OrthoDB" id="8603656at2"/>
<keyword evidence="2" id="KW-1185">Reference proteome</keyword>
<dbReference type="AlphaFoldDB" id="A0A1T0AXJ0"/>
<gene>
    <name evidence="1" type="ORF">B0188_08605</name>
</gene>
<dbReference type="Proteomes" id="UP000190023">
    <property type="component" value="Unassembled WGS sequence"/>
</dbReference>
<dbReference type="EMBL" id="MUYB01000036">
    <property type="protein sequence ID" value="OOS02476.1"/>
    <property type="molecule type" value="Genomic_DNA"/>
</dbReference>
<evidence type="ECO:0000313" key="1">
    <source>
        <dbReference type="EMBL" id="OOS02476.1"/>
    </source>
</evidence>
<proteinExistence type="predicted"/>
<sequence>MAKLYFCSHDGNFRKVFKSEKKAEQWKEQNGQLAFVTEVTYNNKKEIIKVDDQDFDDFVESISDEIGTPEFIRVKKSLMEEWAFTDLVH</sequence>
<comment type="caution">
    <text evidence="1">The sequence shown here is derived from an EMBL/GenBank/DDBJ whole genome shotgun (WGS) entry which is preliminary data.</text>
</comment>
<protein>
    <submittedName>
        <fullName evidence="1">Uncharacterized protein</fullName>
    </submittedName>
</protein>
<organism evidence="1 2">
    <name type="scientific">[Haemophilus] felis</name>
    <dbReference type="NCBI Taxonomy" id="123822"/>
    <lineage>
        <taxon>Bacteria</taxon>
        <taxon>Pseudomonadati</taxon>
        <taxon>Pseudomonadota</taxon>
        <taxon>Gammaproteobacteria</taxon>
        <taxon>Pasteurellales</taxon>
        <taxon>Pasteurellaceae</taxon>
    </lineage>
</organism>